<dbReference type="InterPro" id="IPR029058">
    <property type="entry name" value="AB_hydrolase_fold"/>
</dbReference>
<dbReference type="STRING" id="1852522.SAMN06295960_3001"/>
<reference evidence="1 2" key="1">
    <citation type="submission" date="2017-04" db="EMBL/GenBank/DDBJ databases">
        <authorList>
            <person name="Afonso C.L."/>
            <person name="Miller P.J."/>
            <person name="Scott M.A."/>
            <person name="Spackman E."/>
            <person name="Goraichik I."/>
            <person name="Dimitrov K.M."/>
            <person name="Suarez D.L."/>
            <person name="Swayne D.E."/>
        </authorList>
    </citation>
    <scope>NUCLEOTIDE SEQUENCE [LARGE SCALE GENOMIC DNA]</scope>
    <source>
        <strain evidence="1 2">11</strain>
    </source>
</reference>
<evidence type="ECO:0008006" key="3">
    <source>
        <dbReference type="Google" id="ProtNLM"/>
    </source>
</evidence>
<dbReference type="InterPro" id="IPR000801">
    <property type="entry name" value="Esterase-like"/>
</dbReference>
<accession>A0A1X7L764</accession>
<dbReference type="Pfam" id="PF00756">
    <property type="entry name" value="Esterase"/>
    <property type="match status" value="2"/>
</dbReference>
<protein>
    <recommendedName>
        <fullName evidence="3">Esterase</fullName>
    </recommendedName>
</protein>
<dbReference type="Gene3D" id="3.40.50.1820">
    <property type="entry name" value="alpha/beta hydrolase"/>
    <property type="match status" value="2"/>
</dbReference>
<name>A0A1X7L764_9BACL</name>
<dbReference type="PANTHER" id="PTHR48098:SF3">
    <property type="entry name" value="IRON(III) ENTEROBACTIN ESTERASE"/>
    <property type="match status" value="1"/>
</dbReference>
<keyword evidence="2" id="KW-1185">Reference proteome</keyword>
<gene>
    <name evidence="1" type="ORF">SAMN06295960_3001</name>
</gene>
<dbReference type="OrthoDB" id="9784036at2"/>
<dbReference type="AlphaFoldDB" id="A0A1X7L764"/>
<dbReference type="EMBL" id="FXAZ01000004">
    <property type="protein sequence ID" value="SMG48999.1"/>
    <property type="molecule type" value="Genomic_DNA"/>
</dbReference>
<organism evidence="1 2">
    <name type="scientific">Paenibacillus aquistagni</name>
    <dbReference type="NCBI Taxonomy" id="1852522"/>
    <lineage>
        <taxon>Bacteria</taxon>
        <taxon>Bacillati</taxon>
        <taxon>Bacillota</taxon>
        <taxon>Bacilli</taxon>
        <taxon>Bacillales</taxon>
        <taxon>Paenibacillaceae</taxon>
        <taxon>Paenibacillus</taxon>
    </lineage>
</organism>
<dbReference type="RefSeq" id="WP_085495359.1">
    <property type="nucleotide sequence ID" value="NZ_FXAZ01000004.1"/>
</dbReference>
<proteinExistence type="predicted"/>
<dbReference type="Proteomes" id="UP000193834">
    <property type="component" value="Unassembled WGS sequence"/>
</dbReference>
<dbReference type="PANTHER" id="PTHR48098">
    <property type="entry name" value="ENTEROCHELIN ESTERASE-RELATED"/>
    <property type="match status" value="1"/>
</dbReference>
<dbReference type="SUPFAM" id="SSF53474">
    <property type="entry name" value="alpha/beta-Hydrolases"/>
    <property type="match status" value="2"/>
</dbReference>
<evidence type="ECO:0000313" key="2">
    <source>
        <dbReference type="Proteomes" id="UP000193834"/>
    </source>
</evidence>
<dbReference type="InterPro" id="IPR050583">
    <property type="entry name" value="Mycobacterial_A85_antigen"/>
</dbReference>
<sequence length="522" mass="58498">MNRYHTVIVYERRLSVYLPPSYEQGIDRYPVAYVQDGGELFHDCANYLDLLFREKKLPELILIGIEPHNRNAEYTPWAADPTMKGFPSFGGSGRAYVDEVADTIKPFIDSEYRTLSGKEQTAILGGSFGGLISMFAGYWRPDTFGLIGMLSTSCWFQGVLDYVDKEEAPSSNLRIYMSVGSAEGIYKTSIQQHMVPNNVAVQRLWREKGFPEERLRFDIDAGGTHDAFFMTRRFIDALQWLFGQAAIEADGHVQSPTASRYSQPGTDSFTVISKHTGREYKIFVYVPAKPAPQEGYPILYALDGNAYFGSLAEAMRMQSRHPLGLDPGMIVGIGYDSDEPFVAARRFYDFTTQAAEDSKRPDGSPWPETGGAEPFLTFIVEELQPLIEARYSVDAKRRGLFGHSLGGLFTLFALRQQPAAFLTYVAGSPSIWWNGQAMLTCYQDWLPVLQDGAIKARLLLSIGSEEKPSMIEDAKHLNEMVQSYTAKGIESTFDLIEGEGHVSVIHPMISRMFRLLFGKNNG</sequence>
<evidence type="ECO:0000313" key="1">
    <source>
        <dbReference type="EMBL" id="SMG48999.1"/>
    </source>
</evidence>